<dbReference type="Proteomes" id="UP000434957">
    <property type="component" value="Unassembled WGS sequence"/>
</dbReference>
<dbReference type="FunFam" id="3.40.50.300:FF:000216">
    <property type="entry name" value="Type VII secretion ATPase EccA"/>
    <property type="match status" value="1"/>
</dbReference>
<evidence type="ECO:0000313" key="6">
    <source>
        <dbReference type="EMBL" id="KAE9327886.1"/>
    </source>
</evidence>
<dbReference type="AlphaFoldDB" id="A0A6A4ET49"/>
<dbReference type="InterPro" id="IPR050773">
    <property type="entry name" value="CbxX/CfxQ_RuBisCO_ESX"/>
</dbReference>
<feature type="compositionally biased region" description="Acidic residues" evidence="4">
    <location>
        <begin position="282"/>
        <end position="294"/>
    </location>
</feature>
<dbReference type="InterPro" id="IPR041627">
    <property type="entry name" value="AAA_lid_6"/>
</dbReference>
<evidence type="ECO:0000256" key="1">
    <source>
        <dbReference type="ARBA" id="ARBA00010378"/>
    </source>
</evidence>
<dbReference type="Pfam" id="PF00004">
    <property type="entry name" value="AAA"/>
    <property type="match status" value="1"/>
</dbReference>
<dbReference type="Gene3D" id="3.40.50.300">
    <property type="entry name" value="P-loop containing nucleotide triphosphate hydrolases"/>
    <property type="match status" value="1"/>
</dbReference>
<dbReference type="Pfam" id="PF17866">
    <property type="entry name" value="AAA_lid_6"/>
    <property type="match status" value="1"/>
</dbReference>
<dbReference type="SUPFAM" id="SSF52540">
    <property type="entry name" value="P-loop containing nucleoside triphosphate hydrolases"/>
    <property type="match status" value="1"/>
</dbReference>
<keyword evidence="7" id="KW-1185">Reference proteome</keyword>
<dbReference type="GO" id="GO:0005524">
    <property type="term" value="F:ATP binding"/>
    <property type="evidence" value="ECO:0007669"/>
    <property type="project" value="UniProtKB-KW"/>
</dbReference>
<feature type="region of interest" description="Disordered" evidence="4">
    <location>
        <begin position="266"/>
        <end position="338"/>
    </location>
</feature>
<dbReference type="InterPro" id="IPR027417">
    <property type="entry name" value="P-loop_NTPase"/>
</dbReference>
<feature type="compositionally biased region" description="Acidic residues" evidence="4">
    <location>
        <begin position="302"/>
        <end position="312"/>
    </location>
</feature>
<keyword evidence="2" id="KW-0547">Nucleotide-binding</keyword>
<feature type="non-terminal residue" evidence="6">
    <location>
        <position position="1"/>
    </location>
</feature>
<sequence length="409" mass="45575">QLRNQLIVADREGSGRPEVGHFVFRGSPGTGKTTVARVMAEILHAMNALGTTKLVETSGLDLTGEYVGQTKAKVTEKLVEAKGGLLFIDEAYELGKGHFGEEAMTTLVAAMTDPTYAGMVIVIAGYPKDMDVMLNRNAGLKSRFTRFIDFPDWEPEDGVAFLRAKAEKEEMKLQGEAETVLAQTFAALKVLDGFGNGRDAVRVWKELKQCRAQRVFDSVEEVRTITAQDAVMAAETVVAARRPPDGPVLSQSSLVKYTSMFRVEEQQPRREDSLCEATKEVESEEVSIEEELDEKEATSVEVEAEEDPEVDEDEKKTKEQRDSGVSDEDWEELERAKEAHAAHLDELRRARDQAKLEEERRRAEAIQEKIRRICPCPAGFKWYKCGGGWRCGGGSHYVSDAQLNSQFTC</sequence>
<dbReference type="EMBL" id="QXFT01001131">
    <property type="protein sequence ID" value="KAE9327886.1"/>
    <property type="molecule type" value="Genomic_DNA"/>
</dbReference>
<protein>
    <recommendedName>
        <fullName evidence="5">AAA+ ATPase domain-containing protein</fullName>
    </recommendedName>
</protein>
<comment type="caution">
    <text evidence="6">The sequence shown here is derived from an EMBL/GenBank/DDBJ whole genome shotgun (WGS) entry which is preliminary data.</text>
</comment>
<dbReference type="PANTHER" id="PTHR43392:SF2">
    <property type="entry name" value="AAA-TYPE ATPASE FAMILY PROTEIN _ ANKYRIN REPEAT FAMILY PROTEIN"/>
    <property type="match status" value="1"/>
</dbReference>
<dbReference type="InterPro" id="IPR000641">
    <property type="entry name" value="CbxX/CfxQ"/>
</dbReference>
<feature type="compositionally biased region" description="Basic and acidic residues" evidence="4">
    <location>
        <begin position="313"/>
        <end position="324"/>
    </location>
</feature>
<evidence type="ECO:0000313" key="7">
    <source>
        <dbReference type="Proteomes" id="UP000434957"/>
    </source>
</evidence>
<dbReference type="GO" id="GO:0016887">
    <property type="term" value="F:ATP hydrolysis activity"/>
    <property type="evidence" value="ECO:0007669"/>
    <property type="project" value="InterPro"/>
</dbReference>
<dbReference type="InterPro" id="IPR003593">
    <property type="entry name" value="AAA+_ATPase"/>
</dbReference>
<evidence type="ECO:0000256" key="3">
    <source>
        <dbReference type="ARBA" id="ARBA00022840"/>
    </source>
</evidence>
<gene>
    <name evidence="6" type="ORF">PR003_g15912</name>
</gene>
<proteinExistence type="inferred from homology"/>
<feature type="compositionally biased region" description="Basic and acidic residues" evidence="4">
    <location>
        <begin position="266"/>
        <end position="281"/>
    </location>
</feature>
<feature type="domain" description="AAA+ ATPase" evidence="5">
    <location>
        <begin position="18"/>
        <end position="138"/>
    </location>
</feature>
<dbReference type="Gene3D" id="1.10.8.60">
    <property type="match status" value="1"/>
</dbReference>
<dbReference type="PRINTS" id="PR00819">
    <property type="entry name" value="CBXCFQXSUPER"/>
</dbReference>
<comment type="similarity">
    <text evidence="1">Belongs to the CbxX/CfxQ family.</text>
</comment>
<accession>A0A6A4ET49</accession>
<dbReference type="SMART" id="SM00382">
    <property type="entry name" value="AAA"/>
    <property type="match status" value="1"/>
</dbReference>
<keyword evidence="3" id="KW-0067">ATP-binding</keyword>
<evidence type="ECO:0000256" key="2">
    <source>
        <dbReference type="ARBA" id="ARBA00022741"/>
    </source>
</evidence>
<evidence type="ECO:0000259" key="5">
    <source>
        <dbReference type="SMART" id="SM00382"/>
    </source>
</evidence>
<dbReference type="CDD" id="cd00009">
    <property type="entry name" value="AAA"/>
    <property type="match status" value="1"/>
</dbReference>
<reference evidence="6 7" key="1">
    <citation type="submission" date="2018-08" db="EMBL/GenBank/DDBJ databases">
        <title>Genomic investigation of the strawberry pathogen Phytophthora fragariae indicates pathogenicity is determined by transcriptional variation in three key races.</title>
        <authorList>
            <person name="Adams T.M."/>
            <person name="Armitage A.D."/>
            <person name="Sobczyk M.K."/>
            <person name="Bates H.J."/>
            <person name="Dunwell J.M."/>
            <person name="Nellist C.F."/>
            <person name="Harrison R.J."/>
        </authorList>
    </citation>
    <scope>NUCLEOTIDE SEQUENCE [LARGE SCALE GENOMIC DNA]</scope>
    <source>
        <strain evidence="6 7">SCRP333</strain>
    </source>
</reference>
<dbReference type="InterPro" id="IPR003959">
    <property type="entry name" value="ATPase_AAA_core"/>
</dbReference>
<name>A0A6A4ET49_9STRA</name>
<dbReference type="PANTHER" id="PTHR43392">
    <property type="entry name" value="AAA-TYPE ATPASE FAMILY PROTEIN / ANKYRIN REPEAT FAMILY PROTEIN"/>
    <property type="match status" value="1"/>
</dbReference>
<evidence type="ECO:0000256" key="4">
    <source>
        <dbReference type="SAM" id="MobiDB-lite"/>
    </source>
</evidence>
<organism evidence="6 7">
    <name type="scientific">Phytophthora rubi</name>
    <dbReference type="NCBI Taxonomy" id="129364"/>
    <lineage>
        <taxon>Eukaryota</taxon>
        <taxon>Sar</taxon>
        <taxon>Stramenopiles</taxon>
        <taxon>Oomycota</taxon>
        <taxon>Peronosporomycetes</taxon>
        <taxon>Peronosporales</taxon>
        <taxon>Peronosporaceae</taxon>
        <taxon>Phytophthora</taxon>
    </lineage>
</organism>